<protein>
    <submittedName>
        <fullName evidence="3">Enterotoxin (HBL)</fullName>
    </submittedName>
</protein>
<sequence length="400" mass="41686">MALAHAISKNSLSLGVAQTSYKENVVAVNTLVTSVLSSSLPTLNTNPPDWQDFTTAFEAADAGALTWVNNVMARLLNVPDEVQSYNATITQLLADAKSQAMTLEADPSNKAALQALNADLTNVNNTLSLVVTFISGALAAVKNFKEELPTLAANLQAIATKSAVDAKADQAQIDKLNADIDTLKAEIKSLTASIVALAIVDGIALTLGIVATIAAFPEGALVWFVLGPAVIAATAVIAIDGVKIKADNDLIKSDESQITGLTADVAALQILSKNFTAMSTEANDIETNLQSILAEWQTLESDVALAVNDIKLAVTDAGSANFTAVASDIDDAIVEWAAAYKQAGDLHLELNVNNAQLEVGMTQAQVLAATAAAPTVDIITYYNQVQNVQAKATVKAEAIA</sequence>
<organism evidence="3 4">
    <name type="scientific">SAR92 clade bacterium H455</name>
    <dbReference type="NCBI Taxonomy" id="2974818"/>
    <lineage>
        <taxon>Bacteria</taxon>
        <taxon>Pseudomonadati</taxon>
        <taxon>Pseudomonadota</taxon>
        <taxon>Gammaproteobacteria</taxon>
        <taxon>Cellvibrionales</taxon>
        <taxon>Porticoccaceae</taxon>
        <taxon>SAR92 clade</taxon>
    </lineage>
</organism>
<proteinExistence type="predicted"/>
<keyword evidence="2" id="KW-0472">Membrane</keyword>
<evidence type="ECO:0000256" key="2">
    <source>
        <dbReference type="SAM" id="Phobius"/>
    </source>
</evidence>
<feature type="transmembrane region" description="Helical" evidence="2">
    <location>
        <begin position="194"/>
        <end position="216"/>
    </location>
</feature>
<dbReference type="CDD" id="cd21116">
    <property type="entry name" value="ClyA-like"/>
    <property type="match status" value="1"/>
</dbReference>
<keyword evidence="2" id="KW-0812">Transmembrane</keyword>
<name>A0ABY5TKQ2_9GAMM</name>
<dbReference type="EMBL" id="CP103416">
    <property type="protein sequence ID" value="UVW34433.1"/>
    <property type="molecule type" value="Genomic_DNA"/>
</dbReference>
<gene>
    <name evidence="3" type="ORF">NYF23_10465</name>
</gene>
<dbReference type="Gene3D" id="1.20.1170.10">
    <property type="match status" value="1"/>
</dbReference>
<evidence type="ECO:0000256" key="1">
    <source>
        <dbReference type="SAM" id="Coils"/>
    </source>
</evidence>
<dbReference type="Proteomes" id="UP001059934">
    <property type="component" value="Chromosome"/>
</dbReference>
<feature type="transmembrane region" description="Helical" evidence="2">
    <location>
        <begin position="222"/>
        <end position="242"/>
    </location>
</feature>
<keyword evidence="1" id="KW-0175">Coiled coil</keyword>
<evidence type="ECO:0000313" key="4">
    <source>
        <dbReference type="Proteomes" id="UP001059934"/>
    </source>
</evidence>
<keyword evidence="2" id="KW-1133">Transmembrane helix</keyword>
<reference evidence="3" key="1">
    <citation type="submission" date="2022-08" db="EMBL/GenBank/DDBJ databases">
        <title>Catabolic pathway analysis in culturable SAR92 clade bacteria reveals their overlooked roles in DMSP degradation in coastal seas.</title>
        <authorList>
            <person name="He X."/>
            <person name="Zhang X."/>
            <person name="Zhang Y."/>
        </authorList>
    </citation>
    <scope>NUCLEOTIDE SEQUENCE</scope>
    <source>
        <strain evidence="3">H455</strain>
    </source>
</reference>
<evidence type="ECO:0000313" key="3">
    <source>
        <dbReference type="EMBL" id="UVW34433.1"/>
    </source>
</evidence>
<dbReference type="SUPFAM" id="SSF58100">
    <property type="entry name" value="Bacterial hemolysins"/>
    <property type="match status" value="1"/>
</dbReference>
<feature type="coiled-coil region" evidence="1">
    <location>
        <begin position="166"/>
        <end position="193"/>
    </location>
</feature>
<accession>A0ABY5TKQ2</accession>
<keyword evidence="4" id="KW-1185">Reference proteome</keyword>